<dbReference type="Pfam" id="PF01636">
    <property type="entry name" value="APH"/>
    <property type="match status" value="1"/>
</dbReference>
<dbReference type="PANTHER" id="PTHR21064:SF6">
    <property type="entry name" value="AMINOGLYCOSIDE PHOSPHOTRANSFERASE DOMAIN-CONTAINING PROTEIN"/>
    <property type="match status" value="1"/>
</dbReference>
<evidence type="ECO:0000256" key="1">
    <source>
        <dbReference type="ARBA" id="ARBA00038240"/>
    </source>
</evidence>
<dbReference type="GO" id="GO:0009088">
    <property type="term" value="P:threonine biosynthetic process"/>
    <property type="evidence" value="ECO:0007669"/>
    <property type="project" value="TreeGrafter"/>
</dbReference>
<dbReference type="Gene3D" id="3.30.200.20">
    <property type="entry name" value="Phosphorylase Kinase, domain 1"/>
    <property type="match status" value="1"/>
</dbReference>
<accession>A0A4R0K351</accession>
<dbReference type="PANTHER" id="PTHR21064">
    <property type="entry name" value="AMINOGLYCOSIDE PHOSPHOTRANSFERASE DOMAIN-CONTAINING PROTEIN-RELATED"/>
    <property type="match status" value="1"/>
</dbReference>
<feature type="domain" description="Aminoglycoside phosphotransferase" evidence="2">
    <location>
        <begin position="37"/>
        <end position="237"/>
    </location>
</feature>
<keyword evidence="3" id="KW-0808">Transferase</keyword>
<dbReference type="SUPFAM" id="SSF56112">
    <property type="entry name" value="Protein kinase-like (PK-like)"/>
    <property type="match status" value="1"/>
</dbReference>
<proteinExistence type="inferred from homology"/>
<dbReference type="InterPro" id="IPR011009">
    <property type="entry name" value="Kinase-like_dom_sf"/>
</dbReference>
<sequence>MLRTLRSLPDPRALSAHLGELYGLRFTGCELLRSLVNDVYVLTTGDARYVLKLYRYDARHPDEIRWEAGLSEHLRSAGLLVPAIRPLPSGDLVGALEAPEGPRPFTVSAFVDGTTPRPPFDDDLYAAFGAQLAAFHDAADNYSSAYRRRPADVAHRLDEPLEQILAIHRTEENLLRDLAAAVRKNVAQYSDRGVCHGDVSLDNVLLTPQGLLLLDFDLAAIGPRAADFTGVASTPYWSSFKSGYTTRRPIAAADEAAIPYLRVVGRIFNLRFHLVDKPTFRGTESRAEGWAASELEALRQEAAEIL</sequence>
<dbReference type="InterPro" id="IPR002575">
    <property type="entry name" value="Aminoglycoside_PTrfase"/>
</dbReference>
<dbReference type="Gene3D" id="3.90.1200.10">
    <property type="match status" value="1"/>
</dbReference>
<evidence type="ECO:0000313" key="4">
    <source>
        <dbReference type="Proteomes" id="UP000293342"/>
    </source>
</evidence>
<dbReference type="AlphaFoldDB" id="A0A4R0K351"/>
<reference evidence="3 4" key="1">
    <citation type="submission" date="2019-02" db="EMBL/GenBank/DDBJ databases">
        <title>Kribbella capetownensis sp. nov. and Kribbella speibonae sp. nov., isolated from soil.</title>
        <authorList>
            <person name="Curtis S.M."/>
            <person name="Norton I."/>
            <person name="Everest G.J."/>
            <person name="Meyers P.R."/>
        </authorList>
    </citation>
    <scope>NUCLEOTIDE SEQUENCE [LARGE SCALE GENOMIC DNA]</scope>
    <source>
        <strain evidence="3 4">YM53</strain>
    </source>
</reference>
<dbReference type="RefSeq" id="WP_131512651.1">
    <property type="nucleotide sequence ID" value="NZ_SJKD01000001.1"/>
</dbReference>
<dbReference type="InterPro" id="IPR050249">
    <property type="entry name" value="Pseudomonas-type_ThrB"/>
</dbReference>
<comment type="caution">
    <text evidence="3">The sequence shown here is derived from an EMBL/GenBank/DDBJ whole genome shotgun (WGS) entry which is preliminary data.</text>
</comment>
<keyword evidence="4" id="KW-1185">Reference proteome</keyword>
<evidence type="ECO:0000259" key="2">
    <source>
        <dbReference type="Pfam" id="PF01636"/>
    </source>
</evidence>
<dbReference type="EMBL" id="SJKD01000001">
    <property type="protein sequence ID" value="TCC53740.1"/>
    <property type="molecule type" value="Genomic_DNA"/>
</dbReference>
<dbReference type="Proteomes" id="UP000293342">
    <property type="component" value="Unassembled WGS sequence"/>
</dbReference>
<comment type="similarity">
    <text evidence="1">Belongs to the pseudomonas-type ThrB family.</text>
</comment>
<dbReference type="OrthoDB" id="9800774at2"/>
<dbReference type="GO" id="GO:0004413">
    <property type="term" value="F:homoserine kinase activity"/>
    <property type="evidence" value="ECO:0007669"/>
    <property type="project" value="TreeGrafter"/>
</dbReference>
<name>A0A4R0K351_9ACTN</name>
<protein>
    <submittedName>
        <fullName evidence="3">Aminoglycoside phosphotransferase</fullName>
    </submittedName>
</protein>
<gene>
    <name evidence="3" type="ORF">E0H75_08685</name>
</gene>
<organism evidence="3 4">
    <name type="scientific">Kribbella capetownensis</name>
    <dbReference type="NCBI Taxonomy" id="1572659"/>
    <lineage>
        <taxon>Bacteria</taxon>
        <taxon>Bacillati</taxon>
        <taxon>Actinomycetota</taxon>
        <taxon>Actinomycetes</taxon>
        <taxon>Propionibacteriales</taxon>
        <taxon>Kribbellaceae</taxon>
        <taxon>Kribbella</taxon>
    </lineage>
</organism>
<evidence type="ECO:0000313" key="3">
    <source>
        <dbReference type="EMBL" id="TCC53740.1"/>
    </source>
</evidence>